<dbReference type="InterPro" id="IPR010510">
    <property type="entry name" value="FGF1-bd"/>
</dbReference>
<dbReference type="EMBL" id="JAUPFM010000021">
    <property type="protein sequence ID" value="KAK2817220.1"/>
    <property type="molecule type" value="Genomic_DNA"/>
</dbReference>
<evidence type="ECO:0008006" key="10">
    <source>
        <dbReference type="Google" id="ProtNLM"/>
    </source>
</evidence>
<comment type="subcellular location">
    <subcellularLocation>
        <location evidence="1">Secreted</location>
    </subcellularLocation>
</comment>
<evidence type="ECO:0000256" key="4">
    <source>
        <dbReference type="ARBA" id="ARBA00022729"/>
    </source>
</evidence>
<evidence type="ECO:0000313" key="8">
    <source>
        <dbReference type="EMBL" id="KAK2817220.1"/>
    </source>
</evidence>
<dbReference type="PANTHER" id="PTHR15258:SF1">
    <property type="entry name" value="FIBROBLAST GROWTH FACTOR-BINDING PROTEIN 2"/>
    <property type="match status" value="1"/>
</dbReference>
<dbReference type="Proteomes" id="UP001187415">
    <property type="component" value="Unassembled WGS sequence"/>
</dbReference>
<organism evidence="8 9">
    <name type="scientific">Channa striata</name>
    <name type="common">Snakehead murrel</name>
    <name type="synonym">Ophicephalus striatus</name>
    <dbReference type="NCBI Taxonomy" id="64152"/>
    <lineage>
        <taxon>Eukaryota</taxon>
        <taxon>Metazoa</taxon>
        <taxon>Chordata</taxon>
        <taxon>Craniata</taxon>
        <taxon>Vertebrata</taxon>
        <taxon>Euteleostomi</taxon>
        <taxon>Actinopterygii</taxon>
        <taxon>Neopterygii</taxon>
        <taxon>Teleostei</taxon>
        <taxon>Neoteleostei</taxon>
        <taxon>Acanthomorphata</taxon>
        <taxon>Anabantaria</taxon>
        <taxon>Anabantiformes</taxon>
        <taxon>Channoidei</taxon>
        <taxon>Channidae</taxon>
        <taxon>Channa</taxon>
    </lineage>
</organism>
<keyword evidence="9" id="KW-1185">Reference proteome</keyword>
<dbReference type="GO" id="GO:0019838">
    <property type="term" value="F:growth factor binding"/>
    <property type="evidence" value="ECO:0007669"/>
    <property type="project" value="UniProtKB-KW"/>
</dbReference>
<protein>
    <recommendedName>
        <fullName evidence="10">Fibroblast growth factor binding protein 2</fullName>
    </recommendedName>
</protein>
<dbReference type="PANTHER" id="PTHR15258">
    <property type="entry name" value="FGF BINDING PROTEIN-RELATED"/>
    <property type="match status" value="1"/>
</dbReference>
<proteinExistence type="inferred from homology"/>
<reference evidence="8" key="1">
    <citation type="submission" date="2023-07" db="EMBL/GenBank/DDBJ databases">
        <title>Chromosome-level Genome Assembly of Striped Snakehead (Channa striata).</title>
        <authorList>
            <person name="Liu H."/>
        </authorList>
    </citation>
    <scope>NUCLEOTIDE SEQUENCE</scope>
    <source>
        <strain evidence="8">Gz</strain>
        <tissue evidence="8">Muscle</tissue>
    </source>
</reference>
<dbReference type="GO" id="GO:0005576">
    <property type="term" value="C:extracellular region"/>
    <property type="evidence" value="ECO:0007669"/>
    <property type="project" value="UniProtKB-SubCell"/>
</dbReference>
<accession>A0AA88INA8</accession>
<keyword evidence="6" id="KW-0340">Growth factor binding</keyword>
<evidence type="ECO:0000256" key="1">
    <source>
        <dbReference type="ARBA" id="ARBA00004613"/>
    </source>
</evidence>
<evidence type="ECO:0000256" key="5">
    <source>
        <dbReference type="ARBA" id="ARBA00023157"/>
    </source>
</evidence>
<evidence type="ECO:0000256" key="3">
    <source>
        <dbReference type="ARBA" id="ARBA00022525"/>
    </source>
</evidence>
<feature type="region of interest" description="Disordered" evidence="7">
    <location>
        <begin position="287"/>
        <end position="321"/>
    </location>
</feature>
<comment type="caution">
    <text evidence="8">The sequence shown here is derived from an EMBL/GenBank/DDBJ whole genome shotgun (WGS) entry which is preliminary data.</text>
</comment>
<evidence type="ECO:0000256" key="7">
    <source>
        <dbReference type="SAM" id="MobiDB-lite"/>
    </source>
</evidence>
<sequence length="344" mass="38360">MEPLAQPRLAVHPSAPTDLLTASLLPASHPLISSITFACVLECVREGSVLEEESCSPEEYFLCELQLYKTTLGGFLLFHTLTARVVSYIDIIPLAHDLPPLTHPASPSVTMVARMRVLLFLVAALCASNAQINNSSSDNKQQQQQQSIWDEPIKFSTKTKDPCAMVVSGVGNYTRLRVTCKGQTPGRSYSCDFQGKPSLCRAYNLNPRHYFTQIMWELRKLSHACQGPKLYRPQMCKKYPDEVQMTFMASWPKATSPKPSKPVQVKPAVPVQIKPIATPKPVKLQLVKPQPGKNHQTKKSTSKTVKTTAHPTEEPESPASRMASEYCWTSLHGFCTYVIGWFQQ</sequence>
<keyword evidence="5" id="KW-1015">Disulfide bond</keyword>
<dbReference type="AlphaFoldDB" id="A0AA88INA8"/>
<evidence type="ECO:0000256" key="2">
    <source>
        <dbReference type="ARBA" id="ARBA00008326"/>
    </source>
</evidence>
<evidence type="ECO:0000256" key="6">
    <source>
        <dbReference type="ARBA" id="ARBA00023183"/>
    </source>
</evidence>
<evidence type="ECO:0000313" key="9">
    <source>
        <dbReference type="Proteomes" id="UP001187415"/>
    </source>
</evidence>
<keyword evidence="3" id="KW-0964">Secreted</keyword>
<name>A0AA88INA8_CHASR</name>
<keyword evidence="4" id="KW-0732">Signal</keyword>
<comment type="similarity">
    <text evidence="2">Belongs to the fibroblast growth factor-binding protein family.</text>
</comment>
<dbReference type="GO" id="GO:0007267">
    <property type="term" value="P:cell-cell signaling"/>
    <property type="evidence" value="ECO:0007669"/>
    <property type="project" value="TreeGrafter"/>
</dbReference>
<dbReference type="Pfam" id="PF06473">
    <property type="entry name" value="FGF-BP1"/>
    <property type="match status" value="1"/>
</dbReference>
<gene>
    <name evidence="8" type="ORF">Q5P01_025411</name>
</gene>